<accession>A0A1R2C9T8</accession>
<evidence type="ECO:0000313" key="2">
    <source>
        <dbReference type="Proteomes" id="UP000187209"/>
    </source>
</evidence>
<gene>
    <name evidence="1" type="ORF">SteCoe_12833</name>
</gene>
<evidence type="ECO:0000313" key="1">
    <source>
        <dbReference type="EMBL" id="OMJ85767.1"/>
    </source>
</evidence>
<dbReference type="Proteomes" id="UP000187209">
    <property type="component" value="Unassembled WGS sequence"/>
</dbReference>
<reference evidence="1 2" key="1">
    <citation type="submission" date="2016-11" db="EMBL/GenBank/DDBJ databases">
        <title>The macronuclear genome of Stentor coeruleus: a giant cell with tiny introns.</title>
        <authorList>
            <person name="Slabodnick M."/>
            <person name="Ruby J.G."/>
            <person name="Reiff S.B."/>
            <person name="Swart E.C."/>
            <person name="Gosai S."/>
            <person name="Prabakaran S."/>
            <person name="Witkowska E."/>
            <person name="Larue G.E."/>
            <person name="Fisher S."/>
            <person name="Freeman R.M."/>
            <person name="Gunawardena J."/>
            <person name="Chu W."/>
            <person name="Stover N.A."/>
            <person name="Gregory B.D."/>
            <person name="Nowacki M."/>
            <person name="Derisi J."/>
            <person name="Roy S.W."/>
            <person name="Marshall W.F."/>
            <person name="Sood P."/>
        </authorList>
    </citation>
    <scope>NUCLEOTIDE SEQUENCE [LARGE SCALE GENOMIC DNA]</scope>
    <source>
        <strain evidence="1">WM001</strain>
    </source>
</reference>
<dbReference type="AlphaFoldDB" id="A0A1R2C9T8"/>
<proteinExistence type="predicted"/>
<protein>
    <submittedName>
        <fullName evidence="1">Uncharacterized protein</fullName>
    </submittedName>
</protein>
<sequence>MEDTKLVELEQDLNRLRTSLSPLMGFMQEIRDLKRELRISNESSTTTVEILSLAIKSDVLKDVSSLMIITDDKIRSAAEATSDRFRKHIEKIEECNRQDSILEASIKNAEELVARIANIQDIFRKELEFIKKDVGEKIHFVEFNKLKKSLKNYALNQDLQDVQKNIETLVTKSEMAKLEKETQKIAETLPMFLTKTESYEAFQKINSDMMESFSETFLKNDAFNYEMDEIRRKNVKYDDDFKILFKKFEMFQDGIRRKLTEIFDILNAKPWEPSLKPIIHQLEETVKKTEMVKIKEEIMEKIARLSLTTTDLNVKTQMFDGIIERYDEILLEKSSKDDYSLLLKQLEKCALSSSLQEISTESTRKINTLTSQFIDLSNINDSLKTLLYSVNQKVETMRKENFEVSNIATTLTGINEILERKADKSDIFIIYDVMGRKEDMQKVADIEDMSRKQILYTVGILQTFCRTFLMPGENPAVIKKQRLDVFKTLDSLQKWIKEGNGEPSMFLSIGRSGTTLKCDTLEDMHLSHYGTARVTKRYRNGSIGTSPRYFKDELPSLNL</sequence>
<organism evidence="1 2">
    <name type="scientific">Stentor coeruleus</name>
    <dbReference type="NCBI Taxonomy" id="5963"/>
    <lineage>
        <taxon>Eukaryota</taxon>
        <taxon>Sar</taxon>
        <taxon>Alveolata</taxon>
        <taxon>Ciliophora</taxon>
        <taxon>Postciliodesmatophora</taxon>
        <taxon>Heterotrichea</taxon>
        <taxon>Heterotrichida</taxon>
        <taxon>Stentoridae</taxon>
        <taxon>Stentor</taxon>
    </lineage>
</organism>
<dbReference type="EMBL" id="MPUH01000226">
    <property type="protein sequence ID" value="OMJ85767.1"/>
    <property type="molecule type" value="Genomic_DNA"/>
</dbReference>
<keyword evidence="2" id="KW-1185">Reference proteome</keyword>
<name>A0A1R2C9T8_9CILI</name>
<comment type="caution">
    <text evidence="1">The sequence shown here is derived from an EMBL/GenBank/DDBJ whole genome shotgun (WGS) entry which is preliminary data.</text>
</comment>